<dbReference type="EMBL" id="LBOZ01000007">
    <property type="protein sequence ID" value="KKP46885.1"/>
    <property type="molecule type" value="Genomic_DNA"/>
</dbReference>
<evidence type="ECO:0000313" key="2">
    <source>
        <dbReference type="Proteomes" id="UP000033995"/>
    </source>
</evidence>
<evidence type="ECO:0000313" key="1">
    <source>
        <dbReference type="EMBL" id="KKP46885.1"/>
    </source>
</evidence>
<name>A0A0G0C6L6_9BACT</name>
<accession>A0A0G0C6L6</accession>
<comment type="caution">
    <text evidence="1">The sequence shown here is derived from an EMBL/GenBank/DDBJ whole genome shotgun (WGS) entry which is preliminary data.</text>
</comment>
<reference evidence="1 2" key="1">
    <citation type="journal article" date="2015" name="Nature">
        <title>rRNA introns, odd ribosomes, and small enigmatic genomes across a large radiation of phyla.</title>
        <authorList>
            <person name="Brown C.T."/>
            <person name="Hug L.A."/>
            <person name="Thomas B.C."/>
            <person name="Sharon I."/>
            <person name="Castelle C.J."/>
            <person name="Singh A."/>
            <person name="Wilkins M.J."/>
            <person name="Williams K.H."/>
            <person name="Banfield J.F."/>
        </authorList>
    </citation>
    <scope>NUCLEOTIDE SEQUENCE [LARGE SCALE GENOMIC DNA]</scope>
</reference>
<proteinExistence type="predicted"/>
<gene>
    <name evidence="1" type="ORF">UR38_C0007G0013</name>
</gene>
<sequence length="64" mass="6982">MTLIGAGDGTLNIDLTDHRPQKEGETTVVVSIERELESDVQVFLEKVGKDRKEAGLLSLADLDD</sequence>
<dbReference type="AlphaFoldDB" id="A0A0G0C6L6"/>
<organism evidence="1 2">
    <name type="scientific">Candidatus Woesebacteria bacterium GW2011_GWA2_33_28</name>
    <dbReference type="NCBI Taxonomy" id="1618561"/>
    <lineage>
        <taxon>Bacteria</taxon>
        <taxon>Candidatus Woeseibacteriota</taxon>
    </lineage>
</organism>
<protein>
    <submittedName>
        <fullName evidence="1">Uncharacterized protein</fullName>
    </submittedName>
</protein>
<dbReference type="Proteomes" id="UP000033995">
    <property type="component" value="Unassembled WGS sequence"/>
</dbReference>